<dbReference type="InterPro" id="IPR000620">
    <property type="entry name" value="EamA_dom"/>
</dbReference>
<evidence type="ECO:0000256" key="3">
    <source>
        <dbReference type="ARBA" id="ARBA00022989"/>
    </source>
</evidence>
<keyword evidence="2 5" id="KW-0812">Transmembrane</keyword>
<sequence length="297" mass="33001">MEVTHHPLKGAAWMLSAGLAFALINTLTQVLSIQMKMNSTSVAFIQYAIALIVFIPWVYKTGIKATLSTSYPALHVLRVVLAVVGIQLWIWALAYPIPIWQGIALLMTSPLMATLGAGLFLKERVGLYRWLATLVGFCGAMLILEPWSESFNWAALLPLGAAFFWASYSLMVKRLSRDDTSSTMVMYLLLLMTPFNALLAFSDFTQPANLNAWLFLVCIGLLTAFAQWAIARAYAVADAAFVQPWDHFKLPVNVLAGYLVFGWMPPGRLWLGAAMIILAVAFITHWENREQQVAVKV</sequence>
<feature type="transmembrane region" description="Helical" evidence="5">
    <location>
        <begin position="127"/>
        <end position="144"/>
    </location>
</feature>
<feature type="domain" description="EamA" evidence="6">
    <location>
        <begin position="9"/>
        <end position="144"/>
    </location>
</feature>
<evidence type="ECO:0000313" key="7">
    <source>
        <dbReference type="EMBL" id="NYZ66941.1"/>
    </source>
</evidence>
<evidence type="ECO:0000259" key="6">
    <source>
        <dbReference type="Pfam" id="PF00892"/>
    </source>
</evidence>
<feature type="domain" description="EamA" evidence="6">
    <location>
        <begin position="153"/>
        <end position="284"/>
    </location>
</feature>
<evidence type="ECO:0000313" key="8">
    <source>
        <dbReference type="Proteomes" id="UP000569732"/>
    </source>
</evidence>
<feature type="transmembrane region" description="Helical" evidence="5">
    <location>
        <begin position="71"/>
        <end position="93"/>
    </location>
</feature>
<feature type="transmembrane region" description="Helical" evidence="5">
    <location>
        <begin position="12"/>
        <end position="35"/>
    </location>
</feature>
<keyword evidence="4 5" id="KW-0472">Membrane</keyword>
<feature type="transmembrane region" description="Helical" evidence="5">
    <location>
        <begin position="41"/>
        <end position="59"/>
    </location>
</feature>
<dbReference type="InterPro" id="IPR037185">
    <property type="entry name" value="EmrE-like"/>
</dbReference>
<dbReference type="AlphaFoldDB" id="A0A853IAS3"/>
<feature type="transmembrane region" description="Helical" evidence="5">
    <location>
        <begin position="99"/>
        <end position="120"/>
    </location>
</feature>
<dbReference type="Pfam" id="PF00892">
    <property type="entry name" value="EamA"/>
    <property type="match status" value="2"/>
</dbReference>
<accession>A0A853IAS3</accession>
<keyword evidence="8" id="KW-1185">Reference proteome</keyword>
<name>A0A853IAS3_9GAMM</name>
<evidence type="ECO:0000256" key="2">
    <source>
        <dbReference type="ARBA" id="ARBA00022692"/>
    </source>
</evidence>
<feature type="transmembrane region" description="Helical" evidence="5">
    <location>
        <begin position="269"/>
        <end position="286"/>
    </location>
</feature>
<gene>
    <name evidence="7" type="ORF">H0A36_13045</name>
</gene>
<proteinExistence type="predicted"/>
<dbReference type="PANTHER" id="PTHR22911:SF6">
    <property type="entry name" value="SOLUTE CARRIER FAMILY 35 MEMBER G1"/>
    <property type="match status" value="1"/>
</dbReference>
<dbReference type="EMBL" id="JACCKB010000019">
    <property type="protein sequence ID" value="NYZ66941.1"/>
    <property type="molecule type" value="Genomic_DNA"/>
</dbReference>
<evidence type="ECO:0000256" key="5">
    <source>
        <dbReference type="SAM" id="Phobius"/>
    </source>
</evidence>
<evidence type="ECO:0000256" key="1">
    <source>
        <dbReference type="ARBA" id="ARBA00004141"/>
    </source>
</evidence>
<organism evidence="7 8">
    <name type="scientific">Spartinivicinus marinus</name>
    <dbReference type="NCBI Taxonomy" id="2994442"/>
    <lineage>
        <taxon>Bacteria</taxon>
        <taxon>Pseudomonadati</taxon>
        <taxon>Pseudomonadota</taxon>
        <taxon>Gammaproteobacteria</taxon>
        <taxon>Oceanospirillales</taxon>
        <taxon>Zooshikellaceae</taxon>
        <taxon>Spartinivicinus</taxon>
    </lineage>
</organism>
<evidence type="ECO:0000256" key="4">
    <source>
        <dbReference type="ARBA" id="ARBA00023136"/>
    </source>
</evidence>
<protein>
    <submittedName>
        <fullName evidence="7">DMT family transporter</fullName>
    </submittedName>
</protein>
<dbReference type="PANTHER" id="PTHR22911">
    <property type="entry name" value="ACYL-MALONYL CONDENSING ENZYME-RELATED"/>
    <property type="match status" value="1"/>
</dbReference>
<feature type="transmembrane region" description="Helical" evidence="5">
    <location>
        <begin position="150"/>
        <end position="172"/>
    </location>
</feature>
<feature type="transmembrane region" description="Helical" evidence="5">
    <location>
        <begin position="213"/>
        <end position="235"/>
    </location>
</feature>
<dbReference type="GO" id="GO:0016020">
    <property type="term" value="C:membrane"/>
    <property type="evidence" value="ECO:0007669"/>
    <property type="project" value="UniProtKB-SubCell"/>
</dbReference>
<comment type="subcellular location">
    <subcellularLocation>
        <location evidence="1">Membrane</location>
        <topology evidence="1">Multi-pass membrane protein</topology>
    </subcellularLocation>
</comment>
<feature type="transmembrane region" description="Helical" evidence="5">
    <location>
        <begin position="184"/>
        <end position="201"/>
    </location>
</feature>
<comment type="caution">
    <text evidence="7">The sequence shown here is derived from an EMBL/GenBank/DDBJ whole genome shotgun (WGS) entry which is preliminary data.</text>
</comment>
<dbReference type="Proteomes" id="UP000569732">
    <property type="component" value="Unassembled WGS sequence"/>
</dbReference>
<dbReference type="SUPFAM" id="SSF103481">
    <property type="entry name" value="Multidrug resistance efflux transporter EmrE"/>
    <property type="match status" value="2"/>
</dbReference>
<reference evidence="7 8" key="1">
    <citation type="submission" date="2020-07" db="EMBL/GenBank/DDBJ databases">
        <title>Endozoicomonas sp. nov., isolated from sediment.</title>
        <authorList>
            <person name="Gu T."/>
        </authorList>
    </citation>
    <scope>NUCLEOTIDE SEQUENCE [LARGE SCALE GENOMIC DNA]</scope>
    <source>
        <strain evidence="7 8">SM1973</strain>
    </source>
</reference>
<keyword evidence="3 5" id="KW-1133">Transmembrane helix</keyword>